<keyword evidence="3" id="KW-1185">Reference proteome</keyword>
<reference evidence="2 3" key="1">
    <citation type="submission" date="2014-11" db="EMBL/GenBank/DDBJ databases">
        <title>Genetic blueprint of the zoonotic pathogen Toxocara canis.</title>
        <authorList>
            <person name="Zhu X.-Q."/>
            <person name="Korhonen P.K."/>
            <person name="Cai H."/>
            <person name="Young N.D."/>
            <person name="Nejsum P."/>
            <person name="von Samson-Himmelstjerna G."/>
            <person name="Boag P.R."/>
            <person name="Tan P."/>
            <person name="Li Q."/>
            <person name="Min J."/>
            <person name="Yang Y."/>
            <person name="Wang X."/>
            <person name="Fang X."/>
            <person name="Hall R.S."/>
            <person name="Hofmann A."/>
            <person name="Sternberg P.W."/>
            <person name="Jex A.R."/>
            <person name="Gasser R.B."/>
        </authorList>
    </citation>
    <scope>NUCLEOTIDE SEQUENCE [LARGE SCALE GENOMIC DNA]</scope>
    <source>
        <strain evidence="2">PN_DK_2014</strain>
    </source>
</reference>
<feature type="region of interest" description="Disordered" evidence="1">
    <location>
        <begin position="1"/>
        <end position="23"/>
    </location>
</feature>
<sequence>MDGGGMSLEGMAEEKGRRGSEASSDYFKLDATALNKPPEQVFDIVGKLGEGFVSRKYQSQIFC</sequence>
<dbReference type="GO" id="GO:0016301">
    <property type="term" value="F:kinase activity"/>
    <property type="evidence" value="ECO:0007669"/>
    <property type="project" value="UniProtKB-KW"/>
</dbReference>
<accession>A0A0B2VEV3</accession>
<comment type="caution">
    <text evidence="2">The sequence shown here is derived from an EMBL/GenBank/DDBJ whole genome shotgun (WGS) entry which is preliminary data.</text>
</comment>
<dbReference type="STRING" id="6265.A0A0B2VEV3"/>
<dbReference type="AlphaFoldDB" id="A0A0B2VEV3"/>
<protein>
    <submittedName>
        <fullName evidence="2">Serine/threonine-protein kinase cst-1</fullName>
    </submittedName>
</protein>
<dbReference type="Proteomes" id="UP000031036">
    <property type="component" value="Unassembled WGS sequence"/>
</dbReference>
<keyword evidence="2" id="KW-0808">Transferase</keyword>
<name>A0A0B2VEV3_TOXCA</name>
<proteinExistence type="predicted"/>
<evidence type="ECO:0000313" key="3">
    <source>
        <dbReference type="Proteomes" id="UP000031036"/>
    </source>
</evidence>
<keyword evidence="2" id="KW-0418">Kinase</keyword>
<dbReference type="EMBL" id="JPKZ01001898">
    <property type="protein sequence ID" value="KHN79540.1"/>
    <property type="molecule type" value="Genomic_DNA"/>
</dbReference>
<gene>
    <name evidence="2" type="primary">cst-1</name>
    <name evidence="2" type="ORF">Tcan_03159</name>
</gene>
<evidence type="ECO:0000313" key="2">
    <source>
        <dbReference type="EMBL" id="KHN79540.1"/>
    </source>
</evidence>
<evidence type="ECO:0000256" key="1">
    <source>
        <dbReference type="SAM" id="MobiDB-lite"/>
    </source>
</evidence>
<organism evidence="2 3">
    <name type="scientific">Toxocara canis</name>
    <name type="common">Canine roundworm</name>
    <dbReference type="NCBI Taxonomy" id="6265"/>
    <lineage>
        <taxon>Eukaryota</taxon>
        <taxon>Metazoa</taxon>
        <taxon>Ecdysozoa</taxon>
        <taxon>Nematoda</taxon>
        <taxon>Chromadorea</taxon>
        <taxon>Rhabditida</taxon>
        <taxon>Spirurina</taxon>
        <taxon>Ascaridomorpha</taxon>
        <taxon>Ascaridoidea</taxon>
        <taxon>Toxocaridae</taxon>
        <taxon>Toxocara</taxon>
    </lineage>
</organism>